<protein>
    <submittedName>
        <fullName evidence="1">Uncharacterized protein</fullName>
    </submittedName>
</protein>
<evidence type="ECO:0000313" key="2">
    <source>
        <dbReference type="Proteomes" id="UP001482620"/>
    </source>
</evidence>
<evidence type="ECO:0000313" key="1">
    <source>
        <dbReference type="EMBL" id="MEQ2252593.1"/>
    </source>
</evidence>
<reference evidence="1 2" key="1">
    <citation type="submission" date="2021-06" db="EMBL/GenBank/DDBJ databases">
        <authorList>
            <person name="Palmer J.M."/>
        </authorList>
    </citation>
    <scope>NUCLEOTIDE SEQUENCE [LARGE SCALE GENOMIC DNA]</scope>
    <source>
        <strain evidence="2">if_2019</strain>
        <tissue evidence="1">Muscle</tissue>
    </source>
</reference>
<proteinExistence type="predicted"/>
<gene>
    <name evidence="1" type="ORF">ILYODFUR_023353</name>
</gene>
<comment type="caution">
    <text evidence="1">The sequence shown here is derived from an EMBL/GenBank/DDBJ whole genome shotgun (WGS) entry which is preliminary data.</text>
</comment>
<organism evidence="1 2">
    <name type="scientific">Ilyodon furcidens</name>
    <name type="common">goldbreast splitfin</name>
    <dbReference type="NCBI Taxonomy" id="33524"/>
    <lineage>
        <taxon>Eukaryota</taxon>
        <taxon>Metazoa</taxon>
        <taxon>Chordata</taxon>
        <taxon>Craniata</taxon>
        <taxon>Vertebrata</taxon>
        <taxon>Euteleostomi</taxon>
        <taxon>Actinopterygii</taxon>
        <taxon>Neopterygii</taxon>
        <taxon>Teleostei</taxon>
        <taxon>Neoteleostei</taxon>
        <taxon>Acanthomorphata</taxon>
        <taxon>Ovalentaria</taxon>
        <taxon>Atherinomorphae</taxon>
        <taxon>Cyprinodontiformes</taxon>
        <taxon>Goodeidae</taxon>
        <taxon>Ilyodon</taxon>
    </lineage>
</organism>
<keyword evidence="2" id="KW-1185">Reference proteome</keyword>
<dbReference type="EMBL" id="JAHRIQ010095351">
    <property type="protein sequence ID" value="MEQ2252593.1"/>
    <property type="molecule type" value="Genomic_DNA"/>
</dbReference>
<dbReference type="Proteomes" id="UP001482620">
    <property type="component" value="Unassembled WGS sequence"/>
</dbReference>
<sequence length="137" mass="15511">MPATAHWLYMFIQEDPICWVSLDGKPFSCFGVNAINRGSKGATIETNHKTGMALQVEATDIFYPPKFFLLLFRCFAFDQGQCHYWWHEEIPGPYRGCTGSPSPPGWHINTCHCPKVCCISQHSLKSMKEIPGDKQSL</sequence>
<accession>A0ABV0V7M8</accession>
<name>A0ABV0V7M8_9TELE</name>